<dbReference type="AlphaFoldDB" id="A0A8H7CN29"/>
<keyword evidence="3" id="KW-1185">Reference proteome</keyword>
<evidence type="ECO:0000313" key="3">
    <source>
        <dbReference type="Proteomes" id="UP000620124"/>
    </source>
</evidence>
<proteinExistence type="predicted"/>
<protein>
    <submittedName>
        <fullName evidence="2">Uncharacterized protein</fullName>
    </submittedName>
</protein>
<evidence type="ECO:0000256" key="1">
    <source>
        <dbReference type="SAM" id="MobiDB-lite"/>
    </source>
</evidence>
<comment type="caution">
    <text evidence="2">The sequence shown here is derived from an EMBL/GenBank/DDBJ whole genome shotgun (WGS) entry which is preliminary data.</text>
</comment>
<dbReference type="EMBL" id="JACAZI010000017">
    <property type="protein sequence ID" value="KAF7342056.1"/>
    <property type="molecule type" value="Genomic_DNA"/>
</dbReference>
<sequence>MPSHPPRRWADEYPNQGPPPLNDLHDALPTVWSINTTRILSNDLTNLSMACAMLTAIAQSAPSWPGKPTIRGLTIQVTAFLHRVYHPPPPRTHPAQAARDAVISGRLAAIKPHFLYTGIRRVGTKNVVGACCEYLSLQPYMVETQGTLRTIRAVACEIETGIRRAFCPNCRQFATNAVNQFFGLRIIDESSGLVYQSAQTAAAYAAAESQQQQQQQAIQHSAVQPNYVAQQMFQLPPPQQTVPTVVQYYHPNQASQALPVAGPSNSGRSASKKKPKSGKTVVQY</sequence>
<dbReference type="Proteomes" id="UP000620124">
    <property type="component" value="Unassembled WGS sequence"/>
</dbReference>
<accession>A0A8H7CN29</accession>
<feature type="region of interest" description="Disordered" evidence="1">
    <location>
        <begin position="256"/>
        <end position="284"/>
    </location>
</feature>
<dbReference type="OrthoDB" id="3056338at2759"/>
<feature type="region of interest" description="Disordered" evidence="1">
    <location>
        <begin position="1"/>
        <end position="22"/>
    </location>
</feature>
<organism evidence="2 3">
    <name type="scientific">Mycena venus</name>
    <dbReference type="NCBI Taxonomy" id="2733690"/>
    <lineage>
        <taxon>Eukaryota</taxon>
        <taxon>Fungi</taxon>
        <taxon>Dikarya</taxon>
        <taxon>Basidiomycota</taxon>
        <taxon>Agaricomycotina</taxon>
        <taxon>Agaricomycetes</taxon>
        <taxon>Agaricomycetidae</taxon>
        <taxon>Agaricales</taxon>
        <taxon>Marasmiineae</taxon>
        <taxon>Mycenaceae</taxon>
        <taxon>Mycena</taxon>
    </lineage>
</organism>
<name>A0A8H7CN29_9AGAR</name>
<gene>
    <name evidence="2" type="ORF">MVEN_01792900</name>
</gene>
<reference evidence="2" key="1">
    <citation type="submission" date="2020-05" db="EMBL/GenBank/DDBJ databases">
        <title>Mycena genomes resolve the evolution of fungal bioluminescence.</title>
        <authorList>
            <person name="Tsai I.J."/>
        </authorList>
    </citation>
    <scope>NUCLEOTIDE SEQUENCE</scope>
    <source>
        <strain evidence="2">CCC161011</strain>
    </source>
</reference>
<evidence type="ECO:0000313" key="2">
    <source>
        <dbReference type="EMBL" id="KAF7342056.1"/>
    </source>
</evidence>